<protein>
    <recommendedName>
        <fullName evidence="1">chorismate mutase</fullName>
        <ecNumber evidence="1">5.4.99.5</ecNumber>
    </recommendedName>
</protein>
<reference evidence="6 7" key="1">
    <citation type="submission" date="2018-03" db="EMBL/GenBank/DDBJ databases">
        <title>Genomic Encyclopedia of Archaeal and Bacterial Type Strains, Phase II (KMG-II): from individual species to whole genera.</title>
        <authorList>
            <person name="Goeker M."/>
        </authorList>
    </citation>
    <scope>NUCLEOTIDE SEQUENCE [LARGE SCALE GENOMIC DNA]</scope>
    <source>
        <strain evidence="6 7">DSM 100212</strain>
    </source>
</reference>
<accession>A0A2T0WWN8</accession>
<keyword evidence="2" id="KW-0413">Isomerase</keyword>
<dbReference type="PIRSF" id="PIRSF029775">
    <property type="entry name" value="Isochor_pyr_lyas"/>
    <property type="match status" value="1"/>
</dbReference>
<dbReference type="EMBL" id="PVTQ01000004">
    <property type="protein sequence ID" value="PRY91101.1"/>
    <property type="molecule type" value="Genomic_DNA"/>
</dbReference>
<gene>
    <name evidence="6" type="ORF">CLV74_104114</name>
</gene>
<evidence type="ECO:0000256" key="2">
    <source>
        <dbReference type="ARBA" id="ARBA00023235"/>
    </source>
</evidence>
<dbReference type="GO" id="GO:0009697">
    <property type="term" value="P:salicylic acid biosynthetic process"/>
    <property type="evidence" value="ECO:0007669"/>
    <property type="project" value="InterPro"/>
</dbReference>
<evidence type="ECO:0000256" key="1">
    <source>
        <dbReference type="ARBA" id="ARBA00012404"/>
    </source>
</evidence>
<evidence type="ECO:0000256" key="3">
    <source>
        <dbReference type="PIRSR" id="PIRSR029775-1"/>
    </source>
</evidence>
<name>A0A2T0WWN8_9RHOB</name>
<dbReference type="PANTHER" id="PTHR38041:SF1">
    <property type="entry name" value="CHORISMATE MUTASE"/>
    <property type="match status" value="1"/>
</dbReference>
<dbReference type="AlphaFoldDB" id="A0A2T0WWN8"/>
<evidence type="ECO:0000313" key="6">
    <source>
        <dbReference type="EMBL" id="PRY91101.1"/>
    </source>
</evidence>
<dbReference type="SUPFAM" id="SSF48600">
    <property type="entry name" value="Chorismate mutase II"/>
    <property type="match status" value="1"/>
</dbReference>
<dbReference type="PROSITE" id="PS51168">
    <property type="entry name" value="CHORISMATE_MUT_2"/>
    <property type="match status" value="1"/>
</dbReference>
<dbReference type="Gene3D" id="1.20.59.10">
    <property type="entry name" value="Chorismate mutase"/>
    <property type="match status" value="1"/>
</dbReference>
<evidence type="ECO:0000256" key="4">
    <source>
        <dbReference type="SAM" id="Coils"/>
    </source>
</evidence>
<dbReference type="InterPro" id="IPR051331">
    <property type="entry name" value="Chorismate_mutase-related"/>
</dbReference>
<feature type="domain" description="Chorismate mutase" evidence="5">
    <location>
        <begin position="8"/>
        <end position="99"/>
    </location>
</feature>
<dbReference type="PANTHER" id="PTHR38041">
    <property type="entry name" value="CHORISMATE MUTASE"/>
    <property type="match status" value="1"/>
</dbReference>
<dbReference type="GO" id="GO:0046417">
    <property type="term" value="P:chorismate metabolic process"/>
    <property type="evidence" value="ECO:0007669"/>
    <property type="project" value="InterPro"/>
</dbReference>
<dbReference type="EC" id="5.4.99.5" evidence="1"/>
<dbReference type="SMART" id="SM00830">
    <property type="entry name" value="CM_2"/>
    <property type="match status" value="1"/>
</dbReference>
<keyword evidence="4" id="KW-0175">Coiled coil</keyword>
<dbReference type="InterPro" id="IPR036979">
    <property type="entry name" value="CM_dom_sf"/>
</dbReference>
<evidence type="ECO:0000259" key="5">
    <source>
        <dbReference type="PROSITE" id="PS51168"/>
    </source>
</evidence>
<keyword evidence="6" id="KW-0670">Pyruvate</keyword>
<dbReference type="GO" id="GO:0016835">
    <property type="term" value="F:carbon-oxygen lyase activity"/>
    <property type="evidence" value="ECO:0007669"/>
    <property type="project" value="InterPro"/>
</dbReference>
<feature type="coiled-coil region" evidence="4">
    <location>
        <begin position="14"/>
        <end position="72"/>
    </location>
</feature>
<feature type="binding site" evidence="3">
    <location>
        <position position="46"/>
    </location>
    <ligand>
        <name>substrate</name>
    </ligand>
</feature>
<comment type="caution">
    <text evidence="6">The sequence shown here is derived from an EMBL/GenBank/DDBJ whole genome shotgun (WGS) entry which is preliminary data.</text>
</comment>
<organism evidence="6 7">
    <name type="scientific">Donghicola tyrosinivorans</name>
    <dbReference type="NCBI Taxonomy" id="1652492"/>
    <lineage>
        <taxon>Bacteria</taxon>
        <taxon>Pseudomonadati</taxon>
        <taxon>Pseudomonadota</taxon>
        <taxon>Alphaproteobacteria</taxon>
        <taxon>Rhodobacterales</taxon>
        <taxon>Roseobacteraceae</taxon>
        <taxon>Donghicola</taxon>
    </lineage>
</organism>
<proteinExistence type="predicted"/>
<feature type="binding site" evidence="3">
    <location>
        <position position="35"/>
    </location>
    <ligand>
        <name>substrate</name>
    </ligand>
</feature>
<feature type="binding site" evidence="3">
    <location>
        <position position="18"/>
    </location>
    <ligand>
        <name>substrate</name>
    </ligand>
</feature>
<dbReference type="Pfam" id="PF01817">
    <property type="entry name" value="CM_2"/>
    <property type="match status" value="1"/>
</dbReference>
<sequence length="104" mass="11827">MLDARKAPLDCPDMATLRCQIDDLDAQLVALLQERSTYIDRAIQLKPAEGLIARLEDRVEQVVANVRQKAETQGLDPDLTESLWRKLIDWSIEREEKVLGPGKE</sequence>
<dbReference type="InterPro" id="IPR036263">
    <property type="entry name" value="Chorismate_II_sf"/>
</dbReference>
<dbReference type="InterPro" id="IPR002701">
    <property type="entry name" value="CM_II_prokaryot"/>
</dbReference>
<feature type="binding site" evidence="3">
    <location>
        <position position="95"/>
    </location>
    <ligand>
        <name>substrate</name>
    </ligand>
</feature>
<evidence type="ECO:0000313" key="7">
    <source>
        <dbReference type="Proteomes" id="UP000238392"/>
    </source>
</evidence>
<dbReference type="GO" id="GO:0004106">
    <property type="term" value="F:chorismate mutase activity"/>
    <property type="evidence" value="ECO:0007669"/>
    <property type="project" value="UniProtKB-EC"/>
</dbReference>
<dbReference type="InterPro" id="IPR008241">
    <property type="entry name" value="Isochorismate_pyruvate-lyase"/>
</dbReference>
<keyword evidence="7" id="KW-1185">Reference proteome</keyword>
<dbReference type="Proteomes" id="UP000238392">
    <property type="component" value="Unassembled WGS sequence"/>
</dbReference>
<keyword evidence="6" id="KW-0456">Lyase</keyword>